<feature type="compositionally biased region" description="Low complexity" evidence="1">
    <location>
        <begin position="28"/>
        <end position="49"/>
    </location>
</feature>
<evidence type="ECO:0000313" key="2">
    <source>
        <dbReference type="EMBL" id="RJE27483.1"/>
    </source>
</evidence>
<dbReference type="Proteomes" id="UP000266188">
    <property type="component" value="Unassembled WGS sequence"/>
</dbReference>
<comment type="caution">
    <text evidence="2">The sequence shown here is derived from an EMBL/GenBank/DDBJ whole genome shotgun (WGS) entry which is preliminary data.</text>
</comment>
<feature type="region of interest" description="Disordered" evidence="1">
    <location>
        <begin position="120"/>
        <end position="200"/>
    </location>
</feature>
<feature type="region of interest" description="Disordered" evidence="1">
    <location>
        <begin position="1"/>
        <end position="96"/>
    </location>
</feature>
<evidence type="ECO:0000313" key="3">
    <source>
        <dbReference type="Proteomes" id="UP000266188"/>
    </source>
</evidence>
<proteinExistence type="predicted"/>
<accession>A0A3A2ZYQ9</accession>
<name>A0A3A2ZYQ9_9EURO</name>
<sequence>MPATQRSGKKPEKTMSSRLLTMRFMQRAAATAAAKETPESPSADDASSHSPKRQRLSSEPEADSPSKPAADLEVISAAVTAEEEKRREAISRQAAEAGETEWVLDFSSFGQFAPQPNVVEAGSLDADGDEISGGRKSYGNFKRKKTGNTEADLADPNEVDAMIQKEKPKQKEPKLRNLTTISGTGGRSSSGPGDKKRKHK</sequence>
<reference evidence="3" key="1">
    <citation type="submission" date="2017-02" db="EMBL/GenBank/DDBJ databases">
        <authorList>
            <person name="Tafer H."/>
            <person name="Lopandic K."/>
        </authorList>
    </citation>
    <scope>NUCLEOTIDE SEQUENCE [LARGE SCALE GENOMIC DNA]</scope>
    <source>
        <strain evidence="3">CBS 366.77</strain>
    </source>
</reference>
<keyword evidence="3" id="KW-1185">Reference proteome</keyword>
<protein>
    <submittedName>
        <fullName evidence="2">Uncharacterized protein</fullName>
    </submittedName>
</protein>
<dbReference type="OrthoDB" id="427960at2759"/>
<dbReference type="EMBL" id="MVGC01000003">
    <property type="protein sequence ID" value="RJE27483.1"/>
    <property type="molecule type" value="Genomic_DNA"/>
</dbReference>
<feature type="compositionally biased region" description="Basic and acidic residues" evidence="1">
    <location>
        <begin position="163"/>
        <end position="175"/>
    </location>
</feature>
<evidence type="ECO:0000256" key="1">
    <source>
        <dbReference type="SAM" id="MobiDB-lite"/>
    </source>
</evidence>
<organism evidence="2 3">
    <name type="scientific">Aspergillus sclerotialis</name>
    <dbReference type="NCBI Taxonomy" id="2070753"/>
    <lineage>
        <taxon>Eukaryota</taxon>
        <taxon>Fungi</taxon>
        <taxon>Dikarya</taxon>
        <taxon>Ascomycota</taxon>
        <taxon>Pezizomycotina</taxon>
        <taxon>Eurotiomycetes</taxon>
        <taxon>Eurotiomycetidae</taxon>
        <taxon>Eurotiales</taxon>
        <taxon>Aspergillaceae</taxon>
        <taxon>Aspergillus</taxon>
        <taxon>Aspergillus subgen. Polypaecilum</taxon>
    </lineage>
</organism>
<dbReference type="STRING" id="2070753.A0A3A2ZYQ9"/>
<dbReference type="AlphaFoldDB" id="A0A3A2ZYQ9"/>
<gene>
    <name evidence="2" type="ORF">PHISCL_00217</name>
</gene>
<dbReference type="Pfam" id="PF10175">
    <property type="entry name" value="MPP6"/>
    <property type="match status" value="1"/>
</dbReference>